<feature type="transmembrane region" description="Helical" evidence="2">
    <location>
        <begin position="139"/>
        <end position="157"/>
    </location>
</feature>
<organism evidence="4 5">
    <name type="scientific">Tigriopus californicus</name>
    <name type="common">Marine copepod</name>
    <dbReference type="NCBI Taxonomy" id="6832"/>
    <lineage>
        <taxon>Eukaryota</taxon>
        <taxon>Metazoa</taxon>
        <taxon>Ecdysozoa</taxon>
        <taxon>Arthropoda</taxon>
        <taxon>Crustacea</taxon>
        <taxon>Multicrustacea</taxon>
        <taxon>Hexanauplia</taxon>
        <taxon>Copepoda</taxon>
        <taxon>Harpacticoida</taxon>
        <taxon>Harpacticidae</taxon>
        <taxon>Tigriopus</taxon>
    </lineage>
</organism>
<dbReference type="GO" id="GO:0008028">
    <property type="term" value="F:monocarboxylic acid transmembrane transporter activity"/>
    <property type="evidence" value="ECO:0007669"/>
    <property type="project" value="TreeGrafter"/>
</dbReference>
<evidence type="ECO:0000256" key="1">
    <source>
        <dbReference type="ARBA" id="ARBA00004141"/>
    </source>
</evidence>
<feature type="transmembrane region" description="Helical" evidence="2">
    <location>
        <begin position="202"/>
        <end position="223"/>
    </location>
</feature>
<dbReference type="Pfam" id="PF07690">
    <property type="entry name" value="MFS_1"/>
    <property type="match status" value="2"/>
</dbReference>
<feature type="transmembrane region" description="Helical" evidence="2">
    <location>
        <begin position="229"/>
        <end position="246"/>
    </location>
</feature>
<feature type="transmembrane region" description="Helical" evidence="2">
    <location>
        <begin position="621"/>
        <end position="645"/>
    </location>
</feature>
<feature type="transmembrane region" description="Helical" evidence="2">
    <location>
        <begin position="531"/>
        <end position="551"/>
    </location>
</feature>
<keyword evidence="2" id="KW-0812">Transmembrane</keyword>
<dbReference type="STRING" id="6832.A0A553PDY1"/>
<dbReference type="PANTHER" id="PTHR11360">
    <property type="entry name" value="MONOCARBOXYLATE TRANSPORTER"/>
    <property type="match status" value="1"/>
</dbReference>
<comment type="caution">
    <text evidence="4">The sequence shown here is derived from an EMBL/GenBank/DDBJ whole genome shotgun (WGS) entry which is preliminary data.</text>
</comment>
<keyword evidence="5" id="KW-1185">Reference proteome</keyword>
<dbReference type="InterPro" id="IPR011701">
    <property type="entry name" value="MFS"/>
</dbReference>
<evidence type="ECO:0000313" key="5">
    <source>
        <dbReference type="Proteomes" id="UP000318571"/>
    </source>
</evidence>
<keyword evidence="2" id="KW-1133">Transmembrane helix</keyword>
<dbReference type="Gene3D" id="1.20.1250.20">
    <property type="entry name" value="MFS general substrate transporter like domains"/>
    <property type="match status" value="2"/>
</dbReference>
<keyword evidence="2" id="KW-0472">Membrane</keyword>
<accession>A0A553PDY1</accession>
<evidence type="ECO:0000259" key="3">
    <source>
        <dbReference type="PROSITE" id="PS50850"/>
    </source>
</evidence>
<dbReference type="PANTHER" id="PTHR11360:SF286">
    <property type="entry name" value="GH22266P"/>
    <property type="match status" value="1"/>
</dbReference>
<dbReference type="EMBL" id="VCGU01000005">
    <property type="protein sequence ID" value="TRY75878.1"/>
    <property type="molecule type" value="Genomic_DNA"/>
</dbReference>
<dbReference type="GO" id="GO:0016020">
    <property type="term" value="C:membrane"/>
    <property type="evidence" value="ECO:0007669"/>
    <property type="project" value="UniProtKB-SubCell"/>
</dbReference>
<dbReference type="InterPro" id="IPR050327">
    <property type="entry name" value="Proton-linked_MCT"/>
</dbReference>
<feature type="domain" description="Major facilitator superfamily (MFS) profile" evidence="3">
    <location>
        <begin position="69"/>
        <end position="711"/>
    </location>
</feature>
<comment type="subcellular location">
    <subcellularLocation>
        <location evidence="1">Membrane</location>
        <topology evidence="1">Multi-pass membrane protein</topology>
    </subcellularLocation>
</comment>
<protein>
    <recommendedName>
        <fullName evidence="3">Major facilitator superfamily (MFS) profile domain-containing protein</fullName>
    </recommendedName>
</protein>
<name>A0A553PDY1_TIGCA</name>
<dbReference type="SUPFAM" id="SSF103473">
    <property type="entry name" value="MFS general substrate transporter"/>
    <property type="match status" value="1"/>
</dbReference>
<feature type="transmembrane region" description="Helical" evidence="2">
    <location>
        <begin position="566"/>
        <end position="584"/>
    </location>
</feature>
<dbReference type="PROSITE" id="PS50850">
    <property type="entry name" value="MFS"/>
    <property type="match status" value="1"/>
</dbReference>
<proteinExistence type="predicted"/>
<evidence type="ECO:0000313" key="4">
    <source>
        <dbReference type="EMBL" id="TRY75878.1"/>
    </source>
</evidence>
<sequence>MQRGNNSPIPGLKVVRSREHIPLERRGSLPVAENFTSREQANLVHCASHASLPTLSPIMELPAPPDGGWGWVIVIASFMSNFIIDGIAYSFGVLLLPLVDHFQSSRTNISWVGSLLTGVFMISGPLVGGLVNKFGCRPICMLGGVTACLGLLLSTLANNVPTLMLSYGILGGFGLGLIYLPAVVSCGYYFESKRALATGISVCGSGVGCFTFAPLTNFLLGHFGWKGTNIIYAGLCLQCCVFGALMRPLELSISEKDASPNDGKSMSLHLPDGTSNSCHRDSLCQENVMDLSDAGVGALQTSPSTGKIVVEIIPEEEFTEDEDRFDEEPGTLPIQKQRFLERENAKRARRRTISETPNNDSSRFLAPRYGHPLNIRRNVSTPGLSRNVLGLGTEIQSQHHVENIMYGVNDGSRISLKPARRNSVAIVRPMSRKDIFYGGSITSLVSLSHHKSPPSKAELNRYRHSVISMPRGSQRLSMPRGSIVASHVEVKRDAILDEDLLEDVDLNRSSAALFRVFNEMMDVRLFHNRQFLFICISNVFGFLALYVPFMYLPNMMVLRGMTNQDASVVVSVIGIANTIGRIIVGWCVDFPWANSLSITNVSLLLSGFSVMSFTLCYTYEAFLLNAFLLGISISAYIALTSIVLVDLLGLDLLTSAFGLLVLFRGVSSVVGPPLAGVIFDLTNGYNASFILAGIFFIAASVFSFISQRQQKQSSIKQ</sequence>
<dbReference type="OMA" id="ARMVVII"/>
<dbReference type="OrthoDB" id="2213137at2759"/>
<evidence type="ECO:0000256" key="2">
    <source>
        <dbReference type="SAM" id="Phobius"/>
    </source>
</evidence>
<reference evidence="4 5" key="1">
    <citation type="journal article" date="2018" name="Nat. Ecol. Evol.">
        <title>Genomic signatures of mitonuclear coevolution across populations of Tigriopus californicus.</title>
        <authorList>
            <person name="Barreto F.S."/>
            <person name="Watson E.T."/>
            <person name="Lima T.G."/>
            <person name="Willett C.S."/>
            <person name="Edmands S."/>
            <person name="Li W."/>
            <person name="Burton R.S."/>
        </authorList>
    </citation>
    <scope>NUCLEOTIDE SEQUENCE [LARGE SCALE GENOMIC DNA]</scope>
    <source>
        <strain evidence="4 5">San Diego</strain>
    </source>
</reference>
<dbReference type="InterPro" id="IPR036259">
    <property type="entry name" value="MFS_trans_sf"/>
</dbReference>
<feature type="transmembrane region" description="Helical" evidence="2">
    <location>
        <begin position="596"/>
        <end position="615"/>
    </location>
</feature>
<dbReference type="InterPro" id="IPR020846">
    <property type="entry name" value="MFS_dom"/>
</dbReference>
<feature type="transmembrane region" description="Helical" evidence="2">
    <location>
        <begin position="685"/>
        <end position="705"/>
    </location>
</feature>
<gene>
    <name evidence="4" type="ORF">TCAL_13009</name>
</gene>
<dbReference type="Proteomes" id="UP000318571">
    <property type="component" value="Chromosome 2"/>
</dbReference>
<dbReference type="AlphaFoldDB" id="A0A553PDY1"/>
<feature type="transmembrane region" description="Helical" evidence="2">
    <location>
        <begin position="657"/>
        <end position="679"/>
    </location>
</feature>
<feature type="transmembrane region" description="Helical" evidence="2">
    <location>
        <begin position="169"/>
        <end position="190"/>
    </location>
</feature>
<feature type="transmembrane region" description="Helical" evidence="2">
    <location>
        <begin position="69"/>
        <end position="91"/>
    </location>
</feature>
<feature type="transmembrane region" description="Helical" evidence="2">
    <location>
        <begin position="111"/>
        <end position="132"/>
    </location>
</feature>